<gene>
    <name evidence="2" type="ORF">SAMN05216206_1943</name>
</gene>
<reference evidence="3" key="1">
    <citation type="submission" date="2016-10" db="EMBL/GenBank/DDBJ databases">
        <authorList>
            <person name="Varghese N."/>
            <person name="Submissions S."/>
        </authorList>
    </citation>
    <scope>NUCLEOTIDE SEQUENCE [LARGE SCALE GENOMIC DNA]</scope>
    <source>
        <strain evidence="3">LMG 24016</strain>
    </source>
</reference>
<dbReference type="AlphaFoldDB" id="A0A1I3HF40"/>
<dbReference type="Proteomes" id="UP000243606">
    <property type="component" value="Unassembled WGS sequence"/>
</dbReference>
<accession>A0A1I3HF40</accession>
<name>A0A1I3HF40_9PSED</name>
<dbReference type="PROSITE" id="PS51257">
    <property type="entry name" value="PROKAR_LIPOPROTEIN"/>
    <property type="match status" value="1"/>
</dbReference>
<keyword evidence="3" id="KW-1185">Reference proteome</keyword>
<evidence type="ECO:0000313" key="2">
    <source>
        <dbReference type="EMBL" id="SFI34283.1"/>
    </source>
</evidence>
<organism evidence="2 3">
    <name type="scientific">Pseudomonas guineae</name>
    <dbReference type="NCBI Taxonomy" id="425504"/>
    <lineage>
        <taxon>Bacteria</taxon>
        <taxon>Pseudomonadati</taxon>
        <taxon>Pseudomonadota</taxon>
        <taxon>Gammaproteobacteria</taxon>
        <taxon>Pseudomonadales</taxon>
        <taxon>Pseudomonadaceae</taxon>
        <taxon>Pseudomonas</taxon>
    </lineage>
</organism>
<protein>
    <submittedName>
        <fullName evidence="2">Uncharacterized protein</fullName>
    </submittedName>
</protein>
<sequence length="200" mass="22482">MRPLFLIAVSITAAACTQSASAEYITKSHFTKNYKCIVKESGGYNHTQSGHQLTKFIDRNEFFLTHISRLPLRSVSQMRNPSIVGAFNGNEALIRADAEEAFSEFTNAQASGYRIESGTYYLRDSTRDPMLSPDVLSTCEAFGKEGELQQISCDRIMSKFDFIPNTGRFMVTTEGNWTTYENGTPDSSVFEFGTCKEYYD</sequence>
<keyword evidence="1" id="KW-0732">Signal</keyword>
<dbReference type="RefSeq" id="WP_139213953.1">
    <property type="nucleotide sequence ID" value="NZ_FOQL01000002.1"/>
</dbReference>
<feature type="chain" id="PRO_5017311072" evidence="1">
    <location>
        <begin position="23"/>
        <end position="200"/>
    </location>
</feature>
<evidence type="ECO:0000256" key="1">
    <source>
        <dbReference type="SAM" id="SignalP"/>
    </source>
</evidence>
<feature type="signal peptide" evidence="1">
    <location>
        <begin position="1"/>
        <end position="22"/>
    </location>
</feature>
<evidence type="ECO:0000313" key="3">
    <source>
        <dbReference type="Proteomes" id="UP000243606"/>
    </source>
</evidence>
<dbReference type="EMBL" id="FOQL01000002">
    <property type="protein sequence ID" value="SFI34283.1"/>
    <property type="molecule type" value="Genomic_DNA"/>
</dbReference>
<proteinExistence type="predicted"/>